<dbReference type="Pfam" id="PF13399">
    <property type="entry name" value="LytR_C"/>
    <property type="match status" value="1"/>
</dbReference>
<evidence type="ECO:0000259" key="4">
    <source>
        <dbReference type="Pfam" id="PF13399"/>
    </source>
</evidence>
<evidence type="ECO:0000256" key="1">
    <source>
        <dbReference type="ARBA" id="ARBA00006068"/>
    </source>
</evidence>
<feature type="domain" description="Cell envelope-related transcriptional attenuator" evidence="3">
    <location>
        <begin position="105"/>
        <end position="260"/>
    </location>
</feature>
<name>A0ABS5TLK3_9ACTN</name>
<accession>A0ABS5TLK3</accession>
<evidence type="ECO:0000313" key="5">
    <source>
        <dbReference type="EMBL" id="MBT0771880.1"/>
    </source>
</evidence>
<evidence type="ECO:0000259" key="3">
    <source>
        <dbReference type="Pfam" id="PF03816"/>
    </source>
</evidence>
<comment type="caution">
    <text evidence="5">The sequence shown here is derived from an EMBL/GenBank/DDBJ whole genome shotgun (WGS) entry which is preliminary data.</text>
</comment>
<keyword evidence="6" id="KW-1185">Reference proteome</keyword>
<protein>
    <submittedName>
        <fullName evidence="5">LCP family protein</fullName>
    </submittedName>
</protein>
<dbReference type="NCBIfam" id="TIGR00350">
    <property type="entry name" value="lytR_cpsA_psr"/>
    <property type="match status" value="1"/>
</dbReference>
<dbReference type="EMBL" id="JAHBAY010000010">
    <property type="protein sequence ID" value="MBT0771880.1"/>
    <property type="molecule type" value="Genomic_DNA"/>
</dbReference>
<keyword evidence="2" id="KW-0472">Membrane</keyword>
<reference evidence="5 6" key="1">
    <citation type="submission" date="2021-05" db="EMBL/GenBank/DDBJ databases">
        <title>Kineosporia and Streptomyces sp. nov. two new marine actinobacteria isolated from Coral.</title>
        <authorList>
            <person name="Buangrab K."/>
            <person name="Sutthacheep M."/>
            <person name="Yeemin T."/>
            <person name="Harunari E."/>
            <person name="Igarashi Y."/>
            <person name="Kanchanasin P."/>
            <person name="Tanasupawat S."/>
            <person name="Phongsopitanun W."/>
        </authorList>
    </citation>
    <scope>NUCLEOTIDE SEQUENCE [LARGE SCALE GENOMIC DNA]</scope>
    <source>
        <strain evidence="5 6">J2-2</strain>
    </source>
</reference>
<feature type="domain" description="LytR/CpsA/Psr regulator C-terminal" evidence="4">
    <location>
        <begin position="370"/>
        <end position="454"/>
    </location>
</feature>
<dbReference type="Gene3D" id="3.30.70.2390">
    <property type="match status" value="1"/>
</dbReference>
<keyword evidence="2" id="KW-1133">Transmembrane helix</keyword>
<proteinExistence type="inferred from homology"/>
<dbReference type="RefSeq" id="WP_214158246.1">
    <property type="nucleotide sequence ID" value="NZ_JAHBAY010000010.1"/>
</dbReference>
<feature type="transmembrane region" description="Helical" evidence="2">
    <location>
        <begin position="24"/>
        <end position="44"/>
    </location>
</feature>
<dbReference type="InterPro" id="IPR027381">
    <property type="entry name" value="LytR/CpsA/Psr_C"/>
</dbReference>
<gene>
    <name evidence="5" type="ORF">KIH74_23260</name>
</gene>
<keyword evidence="2" id="KW-0812">Transmembrane</keyword>
<comment type="similarity">
    <text evidence="1">Belongs to the LytR/CpsA/Psr (LCP) family.</text>
</comment>
<evidence type="ECO:0000256" key="2">
    <source>
        <dbReference type="SAM" id="Phobius"/>
    </source>
</evidence>
<dbReference type="PANTHER" id="PTHR33392:SF6">
    <property type="entry name" value="POLYISOPRENYL-TEICHOIC ACID--PEPTIDOGLYCAN TEICHOIC ACID TRANSFERASE TAGU"/>
    <property type="match status" value="1"/>
</dbReference>
<dbReference type="InterPro" id="IPR004474">
    <property type="entry name" value="LytR_CpsA_psr"/>
</dbReference>
<organism evidence="5 6">
    <name type="scientific">Kineosporia corallincola</name>
    <dbReference type="NCBI Taxonomy" id="2835133"/>
    <lineage>
        <taxon>Bacteria</taxon>
        <taxon>Bacillati</taxon>
        <taxon>Actinomycetota</taxon>
        <taxon>Actinomycetes</taxon>
        <taxon>Kineosporiales</taxon>
        <taxon>Kineosporiaceae</taxon>
        <taxon>Kineosporia</taxon>
    </lineage>
</organism>
<dbReference type="PANTHER" id="PTHR33392">
    <property type="entry name" value="POLYISOPRENYL-TEICHOIC ACID--PEPTIDOGLYCAN TEICHOIC ACID TRANSFERASE TAGU"/>
    <property type="match status" value="1"/>
</dbReference>
<dbReference type="InterPro" id="IPR050922">
    <property type="entry name" value="LytR/CpsA/Psr_CW_biosynth"/>
</dbReference>
<dbReference type="Gene3D" id="3.40.630.190">
    <property type="entry name" value="LCP protein"/>
    <property type="match status" value="1"/>
</dbReference>
<dbReference type="Pfam" id="PF03816">
    <property type="entry name" value="LytR_cpsA_psr"/>
    <property type="match status" value="1"/>
</dbReference>
<evidence type="ECO:0000313" key="6">
    <source>
        <dbReference type="Proteomes" id="UP001197247"/>
    </source>
</evidence>
<sequence length="518" mass="54603">MSGPVDDETPVRHARPGRRRRLRITLYLVVLVLLAGAGGGYHVYRRLNANISSSALYSGTTGSAGVQTADDQGRFPVNVLVIGTDSRDSTENCKLGGGCDETHSNADVELLVHLSADRSNITAMSIPRDTMTDLPGCKDADTGETVAERYGQINSSLTYGPGCTVAAVHQLTGITVDHFVLVDFTGVIKMSDATGGVRVCVSDDVYDTYSHLKLSKGKHTLKGEAALQFVRTRHGFGDGSDLGRTYGQHAFLAAAIRAIKDRGTLLNPARLYAVADAATQALTVDEDLDSIPALVDLAGEFNAVDTDRITFTTMQTSPDPSDSNRVVPAASAQKLFSTIIDDRSLSTAATATPTTSASPSTNATAGTFFSVQVRNRSGVGSRARALAGVLREDGYIAAVDTQGSGEQERTQILYDGATQLAQAQQLGDALGVPSSLFKQTRAVDAVTLVVGEDWTTGDTYPELTGEERDEALAESHASRADKSGCVPVSTQNTVTYNGVSMSPVRAYALATGVKDSAP</sequence>
<dbReference type="Proteomes" id="UP001197247">
    <property type="component" value="Unassembled WGS sequence"/>
</dbReference>